<dbReference type="InterPro" id="IPR020449">
    <property type="entry name" value="Tscrpt_reg_AraC-type_HTH"/>
</dbReference>
<accession>K6WNW6</accession>
<comment type="caution">
    <text evidence="5">The sequence shown here is derived from an EMBL/GenBank/DDBJ whole genome shotgun (WGS) entry which is preliminary data.</text>
</comment>
<dbReference type="InterPro" id="IPR050204">
    <property type="entry name" value="AraC_XylS_family_regulators"/>
</dbReference>
<dbReference type="SMART" id="SM00342">
    <property type="entry name" value="HTH_ARAC"/>
    <property type="match status" value="1"/>
</dbReference>
<dbReference type="PROSITE" id="PS00041">
    <property type="entry name" value="HTH_ARAC_FAMILY_1"/>
    <property type="match status" value="1"/>
</dbReference>
<dbReference type="InterPro" id="IPR018062">
    <property type="entry name" value="HTH_AraC-typ_CS"/>
</dbReference>
<dbReference type="PANTHER" id="PTHR46796">
    <property type="entry name" value="HTH-TYPE TRANSCRIPTIONAL ACTIVATOR RHAS-RELATED"/>
    <property type="match status" value="1"/>
</dbReference>
<dbReference type="EMBL" id="BAHC01000011">
    <property type="protein sequence ID" value="GAB88229.1"/>
    <property type="molecule type" value="Genomic_DNA"/>
</dbReference>
<evidence type="ECO:0000256" key="1">
    <source>
        <dbReference type="ARBA" id="ARBA00023015"/>
    </source>
</evidence>
<keyword evidence="6" id="KW-1185">Reference proteome</keyword>
<feature type="domain" description="HTH araC/xylS-type" evidence="4">
    <location>
        <begin position="192"/>
        <end position="291"/>
    </location>
</feature>
<organism evidence="5 6">
    <name type="scientific">Gordonia rhizosphera NBRC 16068</name>
    <dbReference type="NCBI Taxonomy" id="1108045"/>
    <lineage>
        <taxon>Bacteria</taxon>
        <taxon>Bacillati</taxon>
        <taxon>Actinomycetota</taxon>
        <taxon>Actinomycetes</taxon>
        <taxon>Mycobacteriales</taxon>
        <taxon>Gordoniaceae</taxon>
        <taxon>Gordonia</taxon>
    </lineage>
</organism>
<evidence type="ECO:0000313" key="5">
    <source>
        <dbReference type="EMBL" id="GAB88229.1"/>
    </source>
</evidence>
<sequence length="295" mass="33041">MAPMVRHIADLISISASNGHPEGAPAWREWSMGDDMWLTHVRHHGLAATNKRRPPGTPTAQRLVVVVPDDDRWTLRHGTHMRAADAGALVVADPSLLFDFRAFGTGTIVVLDLPCSWLTLPDETIHRGIDELRDTNPLVPFVRNHLVHLGRIGARHPDILPDLASPTVDMLRSLLLTSAQTREQSSAAELLVRVKLYISEHLTDRNLCADTIAADHNISVRKLYAEWPSEEGRLSNYIIRRRLERARDALITRRHLTVPAVARAHGFADPTHFTKRFRAAFGVSPSQWRRDNAGP</sequence>
<evidence type="ECO:0000313" key="6">
    <source>
        <dbReference type="Proteomes" id="UP000008363"/>
    </source>
</evidence>
<dbReference type="PRINTS" id="PR00032">
    <property type="entry name" value="HTHARAC"/>
</dbReference>
<dbReference type="GO" id="GO:0043565">
    <property type="term" value="F:sequence-specific DNA binding"/>
    <property type="evidence" value="ECO:0007669"/>
    <property type="project" value="InterPro"/>
</dbReference>
<keyword evidence="1" id="KW-0805">Transcription regulation</keyword>
<keyword evidence="2" id="KW-0238">DNA-binding</keyword>
<dbReference type="PROSITE" id="PS01124">
    <property type="entry name" value="HTH_ARAC_FAMILY_2"/>
    <property type="match status" value="1"/>
</dbReference>
<dbReference type="STRING" id="1108045.GORHZ_011_00010"/>
<evidence type="ECO:0000256" key="2">
    <source>
        <dbReference type="ARBA" id="ARBA00023125"/>
    </source>
</evidence>
<dbReference type="AlphaFoldDB" id="K6WNW6"/>
<dbReference type="eggNOG" id="COG2207">
    <property type="taxonomic scope" value="Bacteria"/>
</dbReference>
<name>K6WNW6_9ACTN</name>
<dbReference type="Pfam" id="PF12833">
    <property type="entry name" value="HTH_18"/>
    <property type="match status" value="1"/>
</dbReference>
<dbReference type="InterPro" id="IPR009057">
    <property type="entry name" value="Homeodomain-like_sf"/>
</dbReference>
<dbReference type="SUPFAM" id="SSF46689">
    <property type="entry name" value="Homeodomain-like"/>
    <property type="match status" value="1"/>
</dbReference>
<reference evidence="5 6" key="1">
    <citation type="submission" date="2012-08" db="EMBL/GenBank/DDBJ databases">
        <title>Whole genome shotgun sequence of Gordonia rhizosphera NBRC 16068.</title>
        <authorList>
            <person name="Takarada H."/>
            <person name="Isaki S."/>
            <person name="Hosoyama A."/>
            <person name="Tsuchikane K."/>
            <person name="Katsumata H."/>
            <person name="Baba S."/>
            <person name="Ohji S."/>
            <person name="Yamazaki S."/>
            <person name="Fujita N."/>
        </authorList>
    </citation>
    <scope>NUCLEOTIDE SEQUENCE [LARGE SCALE GENOMIC DNA]</scope>
    <source>
        <strain evidence="5 6">NBRC 16068</strain>
    </source>
</reference>
<dbReference type="PANTHER" id="PTHR46796:SF6">
    <property type="entry name" value="ARAC SUBFAMILY"/>
    <property type="match status" value="1"/>
</dbReference>
<dbReference type="GO" id="GO:0003700">
    <property type="term" value="F:DNA-binding transcription factor activity"/>
    <property type="evidence" value="ECO:0007669"/>
    <property type="project" value="InterPro"/>
</dbReference>
<protein>
    <submittedName>
        <fullName evidence="5">Putative AraC family transcriptional regulator</fullName>
    </submittedName>
</protein>
<dbReference type="InterPro" id="IPR018060">
    <property type="entry name" value="HTH_AraC"/>
</dbReference>
<evidence type="ECO:0000256" key="3">
    <source>
        <dbReference type="ARBA" id="ARBA00023163"/>
    </source>
</evidence>
<dbReference type="Gene3D" id="1.10.10.60">
    <property type="entry name" value="Homeodomain-like"/>
    <property type="match status" value="1"/>
</dbReference>
<keyword evidence="3" id="KW-0804">Transcription</keyword>
<evidence type="ECO:0000259" key="4">
    <source>
        <dbReference type="PROSITE" id="PS01124"/>
    </source>
</evidence>
<proteinExistence type="predicted"/>
<gene>
    <name evidence="5" type="ORF">GORHZ_011_00010</name>
</gene>
<dbReference type="Proteomes" id="UP000008363">
    <property type="component" value="Unassembled WGS sequence"/>
</dbReference>